<keyword evidence="4 5" id="KW-0472">Membrane</keyword>
<name>A0A0L6V764_9BASI</name>
<dbReference type="GO" id="GO:0022857">
    <property type="term" value="F:transmembrane transporter activity"/>
    <property type="evidence" value="ECO:0007669"/>
    <property type="project" value="TreeGrafter"/>
</dbReference>
<dbReference type="PANTHER" id="PTHR23502:SF184">
    <property type="entry name" value="MAJOR FACILITATOR SUPERFAMILY (MFS) PROFILE DOMAIN-CONTAINING PROTEIN"/>
    <property type="match status" value="1"/>
</dbReference>
<gene>
    <name evidence="6" type="ORF">VP01_2373g5</name>
</gene>
<dbReference type="Proteomes" id="UP000037035">
    <property type="component" value="Unassembled WGS sequence"/>
</dbReference>
<keyword evidence="7" id="KW-1185">Reference proteome</keyword>
<feature type="transmembrane region" description="Helical" evidence="5">
    <location>
        <begin position="257"/>
        <end position="280"/>
    </location>
</feature>
<organism evidence="6 7">
    <name type="scientific">Puccinia sorghi</name>
    <dbReference type="NCBI Taxonomy" id="27349"/>
    <lineage>
        <taxon>Eukaryota</taxon>
        <taxon>Fungi</taxon>
        <taxon>Dikarya</taxon>
        <taxon>Basidiomycota</taxon>
        <taxon>Pucciniomycotina</taxon>
        <taxon>Pucciniomycetes</taxon>
        <taxon>Pucciniales</taxon>
        <taxon>Pucciniaceae</taxon>
        <taxon>Puccinia</taxon>
    </lineage>
</organism>
<sequence length="290" mass="33117">MIMFPRSRLIPLPLWIFFNEPLVFILSVQMGWVLGFFWGQSIRVIEIVGSMDCFLLDPDRMIYGLFYAVQARVVSLYHHDLNESIHMSCLHVLSMALGAICASKLNTRGLSAICDRLGIVSERVRHRPEYKLRCMIPGILLLPLGSFCFASLILIISSINPNLIKLLTLKNQSPFKDIGLFFLGAGVIFGFRKAGSYIIDVKRKKLTVLRFFYWNFKTFGDRAASALTAMHLIRRVESFVVPFVINLTIKSRLKYELIILGASLSSLLIICPMPFLLFLYGHRIRRLPIL</sequence>
<feature type="transmembrane region" description="Helical" evidence="5">
    <location>
        <begin position="12"/>
        <end position="39"/>
    </location>
</feature>
<comment type="caution">
    <text evidence="6">The sequence shown here is derived from an EMBL/GenBank/DDBJ whole genome shotgun (WGS) entry which is preliminary data.</text>
</comment>
<evidence type="ECO:0000256" key="2">
    <source>
        <dbReference type="ARBA" id="ARBA00022692"/>
    </source>
</evidence>
<dbReference type="STRING" id="27349.A0A0L6V764"/>
<evidence type="ECO:0000256" key="4">
    <source>
        <dbReference type="ARBA" id="ARBA00023136"/>
    </source>
</evidence>
<evidence type="ECO:0000256" key="3">
    <source>
        <dbReference type="ARBA" id="ARBA00022989"/>
    </source>
</evidence>
<dbReference type="EMBL" id="LAVV01007251">
    <property type="protein sequence ID" value="KNZ56569.1"/>
    <property type="molecule type" value="Genomic_DNA"/>
</dbReference>
<protein>
    <submittedName>
        <fullName evidence="6">Uncharacterized protein</fullName>
    </submittedName>
</protein>
<proteinExistence type="predicted"/>
<keyword evidence="2 5" id="KW-0812">Transmembrane</keyword>
<comment type="subcellular location">
    <subcellularLocation>
        <location evidence="1">Membrane</location>
        <topology evidence="1">Multi-pass membrane protein</topology>
    </subcellularLocation>
</comment>
<evidence type="ECO:0000256" key="5">
    <source>
        <dbReference type="SAM" id="Phobius"/>
    </source>
</evidence>
<dbReference type="PANTHER" id="PTHR23502">
    <property type="entry name" value="MAJOR FACILITATOR SUPERFAMILY"/>
    <property type="match status" value="1"/>
</dbReference>
<accession>A0A0L6V764</accession>
<feature type="transmembrane region" description="Helical" evidence="5">
    <location>
        <begin position="178"/>
        <end position="195"/>
    </location>
</feature>
<evidence type="ECO:0000256" key="1">
    <source>
        <dbReference type="ARBA" id="ARBA00004141"/>
    </source>
</evidence>
<dbReference type="OrthoDB" id="2504010at2759"/>
<dbReference type="GO" id="GO:0005886">
    <property type="term" value="C:plasma membrane"/>
    <property type="evidence" value="ECO:0007669"/>
    <property type="project" value="TreeGrafter"/>
</dbReference>
<evidence type="ECO:0000313" key="6">
    <source>
        <dbReference type="EMBL" id="KNZ56569.1"/>
    </source>
</evidence>
<keyword evidence="3 5" id="KW-1133">Transmembrane helix</keyword>
<evidence type="ECO:0000313" key="7">
    <source>
        <dbReference type="Proteomes" id="UP000037035"/>
    </source>
</evidence>
<dbReference type="VEuPathDB" id="FungiDB:VP01_2373g5"/>
<reference evidence="6 7" key="1">
    <citation type="submission" date="2015-08" db="EMBL/GenBank/DDBJ databases">
        <title>Next Generation Sequencing and Analysis of the Genome of Puccinia sorghi L Schw, the Causal Agent of Maize Common Rust.</title>
        <authorList>
            <person name="Rochi L."/>
            <person name="Burguener G."/>
            <person name="Darino M."/>
            <person name="Turjanski A."/>
            <person name="Kreff E."/>
            <person name="Dieguez M.J."/>
            <person name="Sacco F."/>
        </authorList>
    </citation>
    <scope>NUCLEOTIDE SEQUENCE [LARGE SCALE GENOMIC DNA]</scope>
    <source>
        <strain evidence="6 7">RO10H11247</strain>
    </source>
</reference>
<feature type="transmembrane region" description="Helical" evidence="5">
    <location>
        <begin position="135"/>
        <end position="158"/>
    </location>
</feature>
<dbReference type="AlphaFoldDB" id="A0A0L6V764"/>